<dbReference type="PANTHER" id="PTHR30203:SF33">
    <property type="entry name" value="BLR4455 PROTEIN"/>
    <property type="match status" value="1"/>
</dbReference>
<keyword evidence="4" id="KW-1185">Reference proteome</keyword>
<dbReference type="KEGG" id="rdp:RD2015_2883"/>
<dbReference type="RefSeq" id="WP_170156629.1">
    <property type="nucleotide sequence ID" value="NZ_CP013729.1"/>
</dbReference>
<dbReference type="PROSITE" id="PS51257">
    <property type="entry name" value="PROKAR_LIPOPROTEIN"/>
    <property type="match status" value="1"/>
</dbReference>
<proteinExistence type="inferred from homology"/>
<gene>
    <name evidence="3" type="ORF">RD2015_2883</name>
</gene>
<evidence type="ECO:0000256" key="1">
    <source>
        <dbReference type="ARBA" id="ARBA00007613"/>
    </source>
</evidence>
<organism evidence="3 4">
    <name type="scientific">Roseateles depolymerans</name>
    <dbReference type="NCBI Taxonomy" id="76731"/>
    <lineage>
        <taxon>Bacteria</taxon>
        <taxon>Pseudomonadati</taxon>
        <taxon>Pseudomonadota</taxon>
        <taxon>Betaproteobacteria</taxon>
        <taxon>Burkholderiales</taxon>
        <taxon>Sphaerotilaceae</taxon>
        <taxon>Roseateles</taxon>
    </lineage>
</organism>
<accession>A0A0U3MWF1</accession>
<name>A0A0U3MWF1_9BURK</name>
<comment type="subcellular location">
    <subcellularLocation>
        <location evidence="2">Cell membrane</location>
        <topology evidence="2">Lipid-anchor</topology>
    </subcellularLocation>
</comment>
<keyword evidence="2" id="KW-0564">Palmitate</keyword>
<keyword evidence="2" id="KW-0472">Membrane</keyword>
<keyword evidence="2" id="KW-0732">Signal</keyword>
<dbReference type="NCBIfam" id="TIGR01845">
    <property type="entry name" value="outer_NodT"/>
    <property type="match status" value="1"/>
</dbReference>
<dbReference type="PANTHER" id="PTHR30203">
    <property type="entry name" value="OUTER MEMBRANE CATION EFFLUX PROTEIN"/>
    <property type="match status" value="1"/>
</dbReference>
<dbReference type="EMBL" id="CP013729">
    <property type="protein sequence ID" value="ALV07347.1"/>
    <property type="molecule type" value="Genomic_DNA"/>
</dbReference>
<dbReference type="STRING" id="76731.RD2015_2883"/>
<dbReference type="InterPro" id="IPR010131">
    <property type="entry name" value="MdtP/NodT-like"/>
</dbReference>
<dbReference type="Proteomes" id="UP000060699">
    <property type="component" value="Chromosome"/>
</dbReference>
<dbReference type="PATRIC" id="fig|76731.3.peg.2949"/>
<dbReference type="Pfam" id="PF02321">
    <property type="entry name" value="OEP"/>
    <property type="match status" value="2"/>
</dbReference>
<keyword evidence="2 3" id="KW-0449">Lipoprotein</keyword>
<reference evidence="3 4" key="1">
    <citation type="submission" date="2015-12" db="EMBL/GenBank/DDBJ databases">
        <title>Complete genome of Roseateles depolymerans KCTC 42856.</title>
        <authorList>
            <person name="Kim K.M."/>
        </authorList>
    </citation>
    <scope>NUCLEOTIDE SEQUENCE [LARGE SCALE GENOMIC DNA]</scope>
    <source>
        <strain evidence="3 4">KCTC 42856</strain>
    </source>
</reference>
<dbReference type="SUPFAM" id="SSF56954">
    <property type="entry name" value="Outer membrane efflux proteins (OEP)"/>
    <property type="match status" value="1"/>
</dbReference>
<protein>
    <submittedName>
        <fullName evidence="3">NodT family efflux transporter, outer membrane factor (OMF) lipoprotein</fullName>
    </submittedName>
</protein>
<feature type="chain" id="PRO_5041745707" evidence="2">
    <location>
        <begin position="19"/>
        <end position="469"/>
    </location>
</feature>
<comment type="similarity">
    <text evidence="1 2">Belongs to the outer membrane factor (OMF) (TC 1.B.17) family.</text>
</comment>
<sequence precursor="true">MRVRLACAGLALILQACATPAPAPAPSVQLPAAWQVEGGRLAVASQWWRGFHDPTLDALVDEALKNNFDLRLATARLQEARAMTAAQRGSELPQVVLTDGANRSRQVSSVSLHPYLSHNNEVDVRASYEVDLWGRVHDLTAAAERSEDAMRQARDAVALSVAASVASGYVTLRALDAQLDLARRTAESRERSWTLNSQRQRMGYASALETAQSEAEWRATTQSIPQLELARKRQEQVLRVMLGRTEGSIERGLPLLEVSLQPLPDIGIPSELLRRRPDIAQAESQVAAADAQWAAARARLLPSLNLAASYGQVSSSILRQGPFSIWSVGGSILAPLFNGGQLRALASASSARRDEALLTYQKVVLTSLSEVETQLTVLSKSQEQLAQAELQGAALERSYKIASRRYAEGYASYLDQLLAERSLFAVQQSILQLHAETLVAEISVYRALGGGWSQDAAPSGPESTRRASP</sequence>
<dbReference type="GO" id="GO:0005886">
    <property type="term" value="C:plasma membrane"/>
    <property type="evidence" value="ECO:0007669"/>
    <property type="project" value="UniProtKB-SubCell"/>
</dbReference>
<evidence type="ECO:0000313" key="3">
    <source>
        <dbReference type="EMBL" id="ALV07347.1"/>
    </source>
</evidence>
<feature type="signal peptide" evidence="2">
    <location>
        <begin position="1"/>
        <end position="18"/>
    </location>
</feature>
<dbReference type="AlphaFoldDB" id="A0A0U3MWF1"/>
<evidence type="ECO:0000256" key="2">
    <source>
        <dbReference type="RuleBase" id="RU362097"/>
    </source>
</evidence>
<evidence type="ECO:0000313" key="4">
    <source>
        <dbReference type="Proteomes" id="UP000060699"/>
    </source>
</evidence>
<keyword evidence="2" id="KW-0812">Transmembrane</keyword>
<dbReference type="Gene3D" id="1.20.1600.10">
    <property type="entry name" value="Outer membrane efflux proteins (OEP)"/>
    <property type="match status" value="1"/>
</dbReference>
<keyword evidence="2" id="KW-1134">Transmembrane beta strand</keyword>
<dbReference type="GO" id="GO:0015562">
    <property type="term" value="F:efflux transmembrane transporter activity"/>
    <property type="evidence" value="ECO:0007669"/>
    <property type="project" value="InterPro"/>
</dbReference>
<dbReference type="Gene3D" id="2.20.200.10">
    <property type="entry name" value="Outer membrane efflux proteins (OEP)"/>
    <property type="match status" value="1"/>
</dbReference>
<dbReference type="InterPro" id="IPR003423">
    <property type="entry name" value="OMP_efflux"/>
</dbReference>